<dbReference type="Proteomes" id="UP000046373">
    <property type="component" value="Unassembled WGS sequence"/>
</dbReference>
<dbReference type="AlphaFoldDB" id="A0A090FHR3"/>
<protein>
    <submittedName>
        <fullName evidence="1">Uncharacterized protein</fullName>
    </submittedName>
</protein>
<evidence type="ECO:0000313" key="1">
    <source>
        <dbReference type="EMBL" id="CDX41236.1"/>
    </source>
</evidence>
<accession>A0A090FHR3</accession>
<proteinExistence type="predicted"/>
<organism evidence="1 2">
    <name type="scientific">Mesorhizobium plurifarium</name>
    <dbReference type="NCBI Taxonomy" id="69974"/>
    <lineage>
        <taxon>Bacteria</taxon>
        <taxon>Pseudomonadati</taxon>
        <taxon>Pseudomonadota</taxon>
        <taxon>Alphaproteobacteria</taxon>
        <taxon>Hyphomicrobiales</taxon>
        <taxon>Phyllobacteriaceae</taxon>
        <taxon>Mesorhizobium</taxon>
    </lineage>
</organism>
<gene>
    <name evidence="1" type="ORF">MPLDJ20_320069</name>
</gene>
<sequence length="79" mass="8286">MPLQLCPAESDFATTSGLRTGVALDFESVRMGLRIAQPGAWRCVGADEFAAAAAARQPWGVILGSAAGPDRSLRGRRLS</sequence>
<reference evidence="1 2" key="1">
    <citation type="submission" date="2014-08" db="EMBL/GenBank/DDBJ databases">
        <authorList>
            <person name="Moulin Lionel"/>
        </authorList>
    </citation>
    <scope>NUCLEOTIDE SEQUENCE [LARGE SCALE GENOMIC DNA]</scope>
</reference>
<dbReference type="EMBL" id="CCNB01000026">
    <property type="protein sequence ID" value="CDX41236.1"/>
    <property type="molecule type" value="Genomic_DNA"/>
</dbReference>
<evidence type="ECO:0000313" key="2">
    <source>
        <dbReference type="Proteomes" id="UP000046373"/>
    </source>
</evidence>
<name>A0A090FHR3_MESPL</name>